<dbReference type="InterPro" id="IPR009799">
    <property type="entry name" value="EthD_dom"/>
</dbReference>
<sequence>MTFSAIFFLTRKPSLTLEEFKSVYENKHLPLLQSLFGPAAPLRYRRYYVSQTISDIPVTPASPPPSSQSTIDETSEDPDYDCIAELWWADEKTFHDFNRMYKLPGNLARIAWSEDEFLVRGKLRAIVIGNLR</sequence>
<dbReference type="SUPFAM" id="SSF54909">
    <property type="entry name" value="Dimeric alpha+beta barrel"/>
    <property type="match status" value="1"/>
</dbReference>
<evidence type="ECO:0000313" key="5">
    <source>
        <dbReference type="Proteomes" id="UP000799764"/>
    </source>
</evidence>
<dbReference type="InterPro" id="IPR011008">
    <property type="entry name" value="Dimeric_a/b-barrel"/>
</dbReference>
<protein>
    <recommendedName>
        <fullName evidence="3">EthD domain-containing protein</fullName>
    </recommendedName>
</protein>
<dbReference type="GO" id="GO:0016491">
    <property type="term" value="F:oxidoreductase activity"/>
    <property type="evidence" value="ECO:0007669"/>
    <property type="project" value="InterPro"/>
</dbReference>
<comment type="caution">
    <text evidence="4">The sequence shown here is derived from an EMBL/GenBank/DDBJ whole genome shotgun (WGS) entry which is preliminary data.</text>
</comment>
<dbReference type="OrthoDB" id="2519291at2759"/>
<dbReference type="Proteomes" id="UP000799764">
    <property type="component" value="Unassembled WGS sequence"/>
</dbReference>
<evidence type="ECO:0000256" key="1">
    <source>
        <dbReference type="ARBA" id="ARBA00005986"/>
    </source>
</evidence>
<organism evidence="4 5">
    <name type="scientific">Karstenula rhodostoma CBS 690.94</name>
    <dbReference type="NCBI Taxonomy" id="1392251"/>
    <lineage>
        <taxon>Eukaryota</taxon>
        <taxon>Fungi</taxon>
        <taxon>Dikarya</taxon>
        <taxon>Ascomycota</taxon>
        <taxon>Pezizomycotina</taxon>
        <taxon>Dothideomycetes</taxon>
        <taxon>Pleosporomycetidae</taxon>
        <taxon>Pleosporales</taxon>
        <taxon>Massarineae</taxon>
        <taxon>Didymosphaeriaceae</taxon>
        <taxon>Karstenula</taxon>
    </lineage>
</organism>
<evidence type="ECO:0000259" key="3">
    <source>
        <dbReference type="Pfam" id="PF07110"/>
    </source>
</evidence>
<keyword evidence="5" id="KW-1185">Reference proteome</keyword>
<dbReference type="Gene3D" id="3.30.70.100">
    <property type="match status" value="1"/>
</dbReference>
<name>A0A9P4PSQ5_9PLEO</name>
<proteinExistence type="inferred from homology"/>
<dbReference type="Pfam" id="PF07110">
    <property type="entry name" value="EthD"/>
    <property type="match status" value="1"/>
</dbReference>
<gene>
    <name evidence="4" type="ORF">P171DRAFT_348310</name>
</gene>
<evidence type="ECO:0000256" key="2">
    <source>
        <dbReference type="SAM" id="MobiDB-lite"/>
    </source>
</evidence>
<accession>A0A9P4PSQ5</accession>
<reference evidence="4" key="1">
    <citation type="journal article" date="2020" name="Stud. Mycol.">
        <title>101 Dothideomycetes genomes: a test case for predicting lifestyles and emergence of pathogens.</title>
        <authorList>
            <person name="Haridas S."/>
            <person name="Albert R."/>
            <person name="Binder M."/>
            <person name="Bloem J."/>
            <person name="Labutti K."/>
            <person name="Salamov A."/>
            <person name="Andreopoulos B."/>
            <person name="Baker S."/>
            <person name="Barry K."/>
            <person name="Bills G."/>
            <person name="Bluhm B."/>
            <person name="Cannon C."/>
            <person name="Castanera R."/>
            <person name="Culley D."/>
            <person name="Daum C."/>
            <person name="Ezra D."/>
            <person name="Gonzalez J."/>
            <person name="Henrissat B."/>
            <person name="Kuo A."/>
            <person name="Liang C."/>
            <person name="Lipzen A."/>
            <person name="Lutzoni F."/>
            <person name="Magnuson J."/>
            <person name="Mondo S."/>
            <person name="Nolan M."/>
            <person name="Ohm R."/>
            <person name="Pangilinan J."/>
            <person name="Park H.-J."/>
            <person name="Ramirez L."/>
            <person name="Alfaro M."/>
            <person name="Sun H."/>
            <person name="Tritt A."/>
            <person name="Yoshinaga Y."/>
            <person name="Zwiers L.-H."/>
            <person name="Turgeon B."/>
            <person name="Goodwin S."/>
            <person name="Spatafora J."/>
            <person name="Crous P."/>
            <person name="Grigoriev I."/>
        </authorList>
    </citation>
    <scope>NUCLEOTIDE SEQUENCE</scope>
    <source>
        <strain evidence="4">CBS 690.94</strain>
    </source>
</reference>
<dbReference type="EMBL" id="MU001493">
    <property type="protein sequence ID" value="KAF2450654.1"/>
    <property type="molecule type" value="Genomic_DNA"/>
</dbReference>
<dbReference type="AlphaFoldDB" id="A0A9P4PSQ5"/>
<feature type="domain" description="EthD" evidence="3">
    <location>
        <begin position="12"/>
        <end position="116"/>
    </location>
</feature>
<evidence type="ECO:0000313" key="4">
    <source>
        <dbReference type="EMBL" id="KAF2450654.1"/>
    </source>
</evidence>
<comment type="similarity">
    <text evidence="1">Belongs to the tpcK family.</text>
</comment>
<feature type="region of interest" description="Disordered" evidence="2">
    <location>
        <begin position="55"/>
        <end position="77"/>
    </location>
</feature>